<evidence type="ECO:0000313" key="3">
    <source>
        <dbReference type="Proteomes" id="UP001301152"/>
    </source>
</evidence>
<feature type="domain" description="Phage head morphogenesis" evidence="1">
    <location>
        <begin position="128"/>
        <end position="236"/>
    </location>
</feature>
<gene>
    <name evidence="2" type="ORF">OQ497_04925</name>
</gene>
<protein>
    <submittedName>
        <fullName evidence="2">Minor capsid protein</fullName>
    </submittedName>
</protein>
<comment type="caution">
    <text evidence="2">The sequence shown here is derived from an EMBL/GenBank/DDBJ whole genome shotgun (WGS) entry which is preliminary data.</text>
</comment>
<organism evidence="2 3">
    <name type="scientific">Acetobacter thailandicus</name>
    <dbReference type="NCBI Taxonomy" id="1502842"/>
    <lineage>
        <taxon>Bacteria</taxon>
        <taxon>Pseudomonadati</taxon>
        <taxon>Pseudomonadota</taxon>
        <taxon>Alphaproteobacteria</taxon>
        <taxon>Acetobacterales</taxon>
        <taxon>Acetobacteraceae</taxon>
        <taxon>Acetobacter</taxon>
    </lineage>
</organism>
<keyword evidence="3" id="KW-1185">Reference proteome</keyword>
<sequence length="241" mass="27201">MDYDNQAVFQARKSQAGEYERMLRKIARNIGDLTKTMGADAVIDNPEPLQDALSKYAEAIEPWANVVSGRMLKSANRINSRQWKSYAQVIGRELAHEIANTDTGAAIRDLQQYQVLLIKSLPIEAAQRVQRIATEALSNGNRYDALRQEILRTSEVTESRATLIARTESSRCAATLTQVRAQMNGSSGYTWRAHRDKRTRRSHREMNGRFVAWDEPPTLDNLTGHAGCVPNCRCFTMPVFD</sequence>
<dbReference type="RefSeq" id="WP_173559053.1">
    <property type="nucleotide sequence ID" value="NZ_JAPIUZ010000002.1"/>
</dbReference>
<dbReference type="Pfam" id="PF04233">
    <property type="entry name" value="Phage_Mu_F"/>
    <property type="match status" value="1"/>
</dbReference>
<evidence type="ECO:0000259" key="1">
    <source>
        <dbReference type="Pfam" id="PF04233"/>
    </source>
</evidence>
<name>A0ABT3QDF0_9PROT</name>
<reference evidence="2 3" key="1">
    <citation type="submission" date="2022-11" db="EMBL/GenBank/DDBJ databases">
        <title>Genome sequencing of Acetobacter type strain.</title>
        <authorList>
            <person name="Heo J."/>
            <person name="Lee D."/>
            <person name="Han B.-H."/>
            <person name="Hong S.-B."/>
            <person name="Kwon S.-W."/>
        </authorList>
    </citation>
    <scope>NUCLEOTIDE SEQUENCE [LARGE SCALE GENOMIC DNA]</scope>
    <source>
        <strain evidence="2 3">KACC 21253</strain>
    </source>
</reference>
<dbReference type="EMBL" id="JAPIUZ010000002">
    <property type="protein sequence ID" value="MCX2563305.1"/>
    <property type="molecule type" value="Genomic_DNA"/>
</dbReference>
<evidence type="ECO:0000313" key="2">
    <source>
        <dbReference type="EMBL" id="MCX2563305.1"/>
    </source>
</evidence>
<accession>A0ABT3QDF0</accession>
<dbReference type="Proteomes" id="UP001301152">
    <property type="component" value="Unassembled WGS sequence"/>
</dbReference>
<proteinExistence type="predicted"/>
<dbReference type="NCBIfam" id="TIGR01641">
    <property type="entry name" value="phageSPP1_gp7"/>
    <property type="match status" value="1"/>
</dbReference>
<dbReference type="InterPro" id="IPR006528">
    <property type="entry name" value="Phage_head_morphogenesis_dom"/>
</dbReference>